<accession>L7FLY2</accession>
<dbReference type="VEuPathDB" id="AmoebaDB:EIN_453950"/>
<name>L7FLY2_ENTIV</name>
<dbReference type="EMBL" id="KB206589">
    <property type="protein sequence ID" value="ELP89705.1"/>
    <property type="molecule type" value="Genomic_DNA"/>
</dbReference>
<protein>
    <submittedName>
        <fullName evidence="1">Uncharacterized protein</fullName>
    </submittedName>
</protein>
<dbReference type="AlphaFoldDB" id="L7FLY2"/>
<sequence length="211" mass="24874">MSQSDVAIKFKDIVDSKEKLDELFATNIQKYNAIHDKIADDNNTIDNSLPLDKQYEEYNKLQEITSKTLENQNEFVDQCIELSNKLRDITAKMDSLILLVNKQKTDMSEHHQHVISQMVEIDKKLCEKEKEPLLKQIEEIEKRHIEKQACLKHTKEEEEKVAYLFTFPFSTLKNFDWKSYQNELTEQQIFAVAFASYVQNKNFDALKKSFN</sequence>
<gene>
    <name evidence="1" type="ORF">EIN_453950</name>
</gene>
<dbReference type="RefSeq" id="XP_004256476.1">
    <property type="nucleotide sequence ID" value="XM_004256428.1"/>
</dbReference>
<dbReference type="KEGG" id="eiv:EIN_453950"/>
<keyword evidence="2" id="KW-1185">Reference proteome</keyword>
<evidence type="ECO:0000313" key="1">
    <source>
        <dbReference type="EMBL" id="ELP89705.1"/>
    </source>
</evidence>
<evidence type="ECO:0000313" key="2">
    <source>
        <dbReference type="Proteomes" id="UP000014680"/>
    </source>
</evidence>
<dbReference type="Proteomes" id="UP000014680">
    <property type="component" value="Unassembled WGS sequence"/>
</dbReference>
<proteinExistence type="predicted"/>
<dbReference type="GeneID" id="14888689"/>
<reference evidence="1 2" key="1">
    <citation type="submission" date="2012-10" db="EMBL/GenBank/DDBJ databases">
        <authorList>
            <person name="Zafar N."/>
            <person name="Inman J."/>
            <person name="Hall N."/>
            <person name="Lorenzi H."/>
            <person name="Caler E."/>
        </authorList>
    </citation>
    <scope>NUCLEOTIDE SEQUENCE [LARGE SCALE GENOMIC DNA]</scope>
    <source>
        <strain evidence="1 2">IP1</strain>
    </source>
</reference>
<organism evidence="1 2">
    <name type="scientific">Entamoeba invadens IP1</name>
    <dbReference type="NCBI Taxonomy" id="370355"/>
    <lineage>
        <taxon>Eukaryota</taxon>
        <taxon>Amoebozoa</taxon>
        <taxon>Evosea</taxon>
        <taxon>Archamoebae</taxon>
        <taxon>Mastigamoebida</taxon>
        <taxon>Entamoebidae</taxon>
        <taxon>Entamoeba</taxon>
    </lineage>
</organism>